<proteinExistence type="predicted"/>
<sequence>MEKRADWIKEIYVDQADNSNKLKAQTDVTGSKVLTGISQIQYEIPGFVDFHLHAGWTDFDHDDQEKRSSLDVEGRIKRCLNELAAMGFRIVRDAGGLECIKADAWKQSTKENAPSVVECSGMVNGENAKDSAFQNCIKKRNSLWVKIFATGGVGAPPEKVLIPTMKKEIFFKLVQDYHAAGKLVMVHTWGGDSLDWCIEAGVDSVEHGIYMNQRQAYELSSKNILYVPTAAIYQLLAANDNPLQVASFFAEHARPAVIAHQKAVEYCVKEGVRMTCGTDFYSDPKLLAYEYEEVFALQRYGVPKEAAWAAFCGQTLTKKETGACLHSTIRLNSHPYEINSPEELKAEICRM</sequence>
<protein>
    <submittedName>
        <fullName evidence="2">Amidohydrolase family protein</fullName>
    </submittedName>
</protein>
<dbReference type="GO" id="GO:0016787">
    <property type="term" value="F:hydrolase activity"/>
    <property type="evidence" value="ECO:0007669"/>
    <property type="project" value="InterPro"/>
</dbReference>
<gene>
    <name evidence="2" type="ORF">LKD48_07770</name>
</gene>
<evidence type="ECO:0000313" key="3">
    <source>
        <dbReference type="Proteomes" id="UP001198200"/>
    </source>
</evidence>
<dbReference type="InterPro" id="IPR006680">
    <property type="entry name" value="Amidohydro-rel"/>
</dbReference>
<dbReference type="AlphaFoldDB" id="A0AAE3JC66"/>
<dbReference type="Proteomes" id="UP001198200">
    <property type="component" value="Unassembled WGS sequence"/>
</dbReference>
<dbReference type="EMBL" id="JAJEQN010000016">
    <property type="protein sequence ID" value="MCC2221531.1"/>
    <property type="molecule type" value="Genomic_DNA"/>
</dbReference>
<dbReference type="RefSeq" id="WP_308731656.1">
    <property type="nucleotide sequence ID" value="NZ_JAJEQN010000016.1"/>
</dbReference>
<dbReference type="Gene3D" id="3.20.20.140">
    <property type="entry name" value="Metal-dependent hydrolases"/>
    <property type="match status" value="1"/>
</dbReference>
<reference evidence="2 3" key="1">
    <citation type="submission" date="2021-10" db="EMBL/GenBank/DDBJ databases">
        <title>Anaerobic single-cell dispensing facilitates the cultivation of human gut bacteria.</title>
        <authorList>
            <person name="Afrizal A."/>
        </authorList>
    </citation>
    <scope>NUCLEOTIDE SEQUENCE [LARGE SCALE GENOMIC DNA]</scope>
    <source>
        <strain evidence="2 3">CLA-AA-H224</strain>
    </source>
</reference>
<dbReference type="PANTHER" id="PTHR43135">
    <property type="entry name" value="ALPHA-D-RIBOSE 1-METHYLPHOSPHONATE 5-TRIPHOSPHATE DIPHOSPHATASE"/>
    <property type="match status" value="1"/>
</dbReference>
<accession>A0AAE3JC66</accession>
<feature type="domain" description="Amidohydrolase-related" evidence="1">
    <location>
        <begin position="44"/>
        <end position="279"/>
    </location>
</feature>
<dbReference type="InterPro" id="IPR051781">
    <property type="entry name" value="Metallo-dep_Hydrolase"/>
</dbReference>
<dbReference type="SUPFAM" id="SSF51556">
    <property type="entry name" value="Metallo-dependent hydrolases"/>
    <property type="match status" value="1"/>
</dbReference>
<dbReference type="PANTHER" id="PTHR43135:SF3">
    <property type="entry name" value="ALPHA-D-RIBOSE 1-METHYLPHOSPHONATE 5-TRIPHOSPHATE DIPHOSPHATASE"/>
    <property type="match status" value="1"/>
</dbReference>
<evidence type="ECO:0000259" key="1">
    <source>
        <dbReference type="Pfam" id="PF01979"/>
    </source>
</evidence>
<name>A0AAE3JC66_9FIRM</name>
<dbReference type="Pfam" id="PF01979">
    <property type="entry name" value="Amidohydro_1"/>
    <property type="match status" value="1"/>
</dbReference>
<dbReference type="InterPro" id="IPR032466">
    <property type="entry name" value="Metal_Hydrolase"/>
</dbReference>
<organism evidence="2 3">
    <name type="scientific">Anthropogastromicrobium aceti</name>
    <dbReference type="NCBI Taxonomy" id="2981768"/>
    <lineage>
        <taxon>Bacteria</taxon>
        <taxon>Bacillati</taxon>
        <taxon>Bacillota</taxon>
        <taxon>Clostridia</taxon>
        <taxon>Lachnospirales</taxon>
        <taxon>Lachnospiraceae</taxon>
        <taxon>Anthropogastromicrobium</taxon>
    </lineage>
</organism>
<keyword evidence="3" id="KW-1185">Reference proteome</keyword>
<evidence type="ECO:0000313" key="2">
    <source>
        <dbReference type="EMBL" id="MCC2221531.1"/>
    </source>
</evidence>
<comment type="caution">
    <text evidence="2">The sequence shown here is derived from an EMBL/GenBank/DDBJ whole genome shotgun (WGS) entry which is preliminary data.</text>
</comment>